<dbReference type="CDD" id="cd02208">
    <property type="entry name" value="cupin_RmlC-like"/>
    <property type="match status" value="1"/>
</dbReference>
<dbReference type="OrthoDB" id="259761at2"/>
<evidence type="ECO:0000313" key="4">
    <source>
        <dbReference type="EMBL" id="GAB63771.1"/>
    </source>
</evidence>
<feature type="compositionally biased region" description="Basic and acidic residues" evidence="1">
    <location>
        <begin position="171"/>
        <end position="194"/>
    </location>
</feature>
<dbReference type="InterPro" id="IPR052538">
    <property type="entry name" value="Flavonoid_dioxygenase-like"/>
</dbReference>
<dbReference type="InterPro" id="IPR013096">
    <property type="entry name" value="Cupin_2"/>
</dbReference>
<protein>
    <recommendedName>
        <fullName evidence="6">Cupin 2 conserved barrel domain-containing protein</fullName>
    </recommendedName>
</protein>
<comment type="caution">
    <text evidence="4">The sequence shown here is derived from an EMBL/GenBank/DDBJ whole genome shotgun (WGS) entry which is preliminary data.</text>
</comment>
<dbReference type="eggNOG" id="COG1917">
    <property type="taxonomic scope" value="Bacteria"/>
</dbReference>
<feature type="domain" description="Cupin type-2" evidence="2">
    <location>
        <begin position="85"/>
        <end position="152"/>
    </location>
</feature>
<feature type="domain" description="SHOCT" evidence="3">
    <location>
        <begin position="374"/>
        <end position="400"/>
    </location>
</feature>
<sequence>MSDKKTLFLTALIPVALSITGCTTVKYYPANFVESLKHPTKFPEVYAVTVKNIEEIADKNPLEEDEEIKITSVGENKNSSMHLIQVRKNGELYPHYHKRHDEVIYVKKGSGIATLDGSRYLIKPGSILQIPSKTVHKFLNTGDELFVAVSIFSPPFDGRDEKKIKRKKKADRGAKTEKRIVAKKPERVVEEDKISSVNEPNEEEIQPAKVTSENLAENNLHKPVHEEWDMDSDKSVPPLQHPVSEEKKRSQDATLAEEPIVNIKDLHEKLTQLLKLKEEGTLSEEEYEEKKDAIVKGKDIGELPQLKGSARNQIPLEDDELISENAEDQVIPQDDFSDEDPYTKNDPDLSNENEPTQNEPIMHEEDEPGESSEDKLQTLDEMMQEGLITEGDYEHKRNEIAANEEKTISKPEESVSRDEKIKELKELYEEGLITEEDYKNKRKEIVSVDEEKKISIPSKNTSNEEKVKELNDLYHEGLITKDDYEYKLKELTSTQKDTPHDISPIQDEIQNEKLSELNELKEQGLISEEDYEFKKSQLLGK</sequence>
<feature type="region of interest" description="Disordered" evidence="1">
    <location>
        <begin position="276"/>
        <end position="374"/>
    </location>
</feature>
<feature type="region of interest" description="Disordered" evidence="1">
    <location>
        <begin position="388"/>
        <end position="418"/>
    </location>
</feature>
<dbReference type="AlphaFoldDB" id="I3IPX6"/>
<dbReference type="SUPFAM" id="SSF51182">
    <property type="entry name" value="RmlC-like cupins"/>
    <property type="match status" value="1"/>
</dbReference>
<evidence type="ECO:0000259" key="3">
    <source>
        <dbReference type="Pfam" id="PF09851"/>
    </source>
</evidence>
<gene>
    <name evidence="4" type="ORF">KSU1_D0462</name>
</gene>
<evidence type="ECO:0000259" key="2">
    <source>
        <dbReference type="Pfam" id="PF07883"/>
    </source>
</evidence>
<dbReference type="PANTHER" id="PTHR43346">
    <property type="entry name" value="LIGAND BINDING DOMAIN PROTEIN, PUTATIVE (AFU_ORTHOLOGUE AFUA_6G14370)-RELATED"/>
    <property type="match status" value="1"/>
</dbReference>
<dbReference type="InterPro" id="IPR011051">
    <property type="entry name" value="RmlC_Cupin_sf"/>
</dbReference>
<dbReference type="InterPro" id="IPR018649">
    <property type="entry name" value="SHOCT"/>
</dbReference>
<keyword evidence="5" id="KW-1185">Reference proteome</keyword>
<dbReference type="Proteomes" id="UP000002985">
    <property type="component" value="Unassembled WGS sequence"/>
</dbReference>
<feature type="domain" description="SHOCT" evidence="3">
    <location>
        <begin position="419"/>
        <end position="445"/>
    </location>
</feature>
<feature type="compositionally biased region" description="Polar residues" evidence="1">
    <location>
        <begin position="348"/>
        <end position="359"/>
    </location>
</feature>
<evidence type="ECO:0000313" key="5">
    <source>
        <dbReference type="Proteomes" id="UP000002985"/>
    </source>
</evidence>
<dbReference type="InterPro" id="IPR014710">
    <property type="entry name" value="RmlC-like_jellyroll"/>
</dbReference>
<feature type="region of interest" description="Disordered" evidence="1">
    <location>
        <begin position="158"/>
        <end position="259"/>
    </location>
</feature>
<dbReference type="Pfam" id="PF07883">
    <property type="entry name" value="Cupin_2"/>
    <property type="match status" value="1"/>
</dbReference>
<evidence type="ECO:0008006" key="6">
    <source>
        <dbReference type="Google" id="ProtNLM"/>
    </source>
</evidence>
<name>I3IPX6_9BACT</name>
<dbReference type="Pfam" id="PF09851">
    <property type="entry name" value="SHOCT"/>
    <property type="match status" value="3"/>
</dbReference>
<dbReference type="PROSITE" id="PS51257">
    <property type="entry name" value="PROKAR_LIPOPROTEIN"/>
    <property type="match status" value="1"/>
</dbReference>
<dbReference type="EMBL" id="BAFH01000004">
    <property type="protein sequence ID" value="GAB63771.1"/>
    <property type="molecule type" value="Genomic_DNA"/>
</dbReference>
<feature type="compositionally biased region" description="Basic and acidic residues" evidence="1">
    <location>
        <begin position="219"/>
        <end position="234"/>
    </location>
</feature>
<feature type="compositionally biased region" description="Basic and acidic residues" evidence="1">
    <location>
        <begin position="392"/>
        <end position="418"/>
    </location>
</feature>
<accession>I3IPX6</accession>
<proteinExistence type="predicted"/>
<feature type="compositionally biased region" description="Basic and acidic residues" evidence="1">
    <location>
        <begin position="288"/>
        <end position="301"/>
    </location>
</feature>
<evidence type="ECO:0000256" key="1">
    <source>
        <dbReference type="SAM" id="MobiDB-lite"/>
    </source>
</evidence>
<dbReference type="STRING" id="247490.KSU1_D0462"/>
<dbReference type="PANTHER" id="PTHR43346:SF1">
    <property type="entry name" value="QUERCETIN 2,3-DIOXYGENASE-RELATED"/>
    <property type="match status" value="1"/>
</dbReference>
<dbReference type="Gene3D" id="2.60.120.10">
    <property type="entry name" value="Jelly Rolls"/>
    <property type="match status" value="1"/>
</dbReference>
<feature type="domain" description="SHOCT" evidence="3">
    <location>
        <begin position="512"/>
        <end position="539"/>
    </location>
</feature>
<feature type="compositionally biased region" description="Acidic residues" evidence="1">
    <location>
        <begin position="316"/>
        <end position="327"/>
    </location>
</feature>
<organism evidence="4 5">
    <name type="scientific">Candidatus Jettenia caeni</name>
    <dbReference type="NCBI Taxonomy" id="247490"/>
    <lineage>
        <taxon>Bacteria</taxon>
        <taxon>Pseudomonadati</taxon>
        <taxon>Planctomycetota</taxon>
        <taxon>Candidatus Brocadiia</taxon>
        <taxon>Candidatus Brocadiales</taxon>
        <taxon>Candidatus Brocadiaceae</taxon>
        <taxon>Candidatus Jettenia</taxon>
    </lineage>
</organism>
<reference evidence="4 5" key="1">
    <citation type="journal article" date="2012" name="FEBS Lett.">
        <title>Anammox organism KSU-1 expresses a NirK-type copper-containing nitrite reductase instead of a NirS-type with cytochrome cd1.</title>
        <authorList>
            <person name="Hira D."/>
            <person name="Toh H."/>
            <person name="Migita C.T."/>
            <person name="Okubo H."/>
            <person name="Nishiyama T."/>
            <person name="Hattori M."/>
            <person name="Furukawa K."/>
            <person name="Fujii T."/>
        </authorList>
    </citation>
    <scope>NUCLEOTIDE SEQUENCE [LARGE SCALE GENOMIC DNA]</scope>
</reference>